<dbReference type="CDD" id="cd03278">
    <property type="entry name" value="ABC_SMC_barmotin"/>
    <property type="match status" value="1"/>
</dbReference>
<evidence type="ECO:0000259" key="8">
    <source>
        <dbReference type="Pfam" id="PF02463"/>
    </source>
</evidence>
<comment type="domain">
    <text evidence="7">Contains large globular domains required for ATP hydrolysis at each terminus and a third globular domain forming a flexible hinge near the middle of the molecule. These domains are separated by coiled-coil structures.</text>
</comment>
<feature type="coiled-coil region" evidence="7">
    <location>
        <begin position="594"/>
        <end position="676"/>
    </location>
</feature>
<dbReference type="FunFam" id="3.40.50.300:FF:000901">
    <property type="entry name" value="Chromosome partition protein Smc"/>
    <property type="match status" value="1"/>
</dbReference>
<evidence type="ECO:0000256" key="1">
    <source>
        <dbReference type="ARBA" id="ARBA00004496"/>
    </source>
</evidence>
<dbReference type="HAMAP" id="MF_01894">
    <property type="entry name" value="Smc_prok"/>
    <property type="match status" value="1"/>
</dbReference>
<dbReference type="GO" id="GO:0003677">
    <property type="term" value="F:DNA binding"/>
    <property type="evidence" value="ECO:0007669"/>
    <property type="project" value="UniProtKB-UniRule"/>
</dbReference>
<evidence type="ECO:0000256" key="6">
    <source>
        <dbReference type="ARBA" id="ARBA00023125"/>
    </source>
</evidence>
<feature type="coiled-coil region" evidence="7">
    <location>
        <begin position="172"/>
        <end position="216"/>
    </location>
</feature>
<dbReference type="GO" id="GO:0016887">
    <property type="term" value="F:ATP hydrolysis activity"/>
    <property type="evidence" value="ECO:0007669"/>
    <property type="project" value="InterPro"/>
</dbReference>
<evidence type="ECO:0000313" key="9">
    <source>
        <dbReference type="EMBL" id="OUI78854.1"/>
    </source>
</evidence>
<dbReference type="GO" id="GO:0006260">
    <property type="term" value="P:DNA replication"/>
    <property type="evidence" value="ECO:0007669"/>
    <property type="project" value="UniProtKB-UniRule"/>
</dbReference>
<dbReference type="GO" id="GO:0007062">
    <property type="term" value="P:sister chromatid cohesion"/>
    <property type="evidence" value="ECO:0007669"/>
    <property type="project" value="InterPro"/>
</dbReference>
<evidence type="ECO:0000256" key="3">
    <source>
        <dbReference type="ARBA" id="ARBA00022741"/>
    </source>
</evidence>
<dbReference type="InterPro" id="IPR011890">
    <property type="entry name" value="SMC_prok"/>
</dbReference>
<organism evidence="9 10">
    <name type="scientific">Commensalibacter intestini</name>
    <dbReference type="NCBI Taxonomy" id="479936"/>
    <lineage>
        <taxon>Bacteria</taxon>
        <taxon>Pseudomonadati</taxon>
        <taxon>Pseudomonadota</taxon>
        <taxon>Alphaproteobacteria</taxon>
        <taxon>Acetobacterales</taxon>
        <taxon>Acetobacteraceae</taxon>
    </lineage>
</organism>
<keyword evidence="2 7" id="KW-0963">Cytoplasm</keyword>
<comment type="subcellular location">
    <subcellularLocation>
        <location evidence="1 7">Cytoplasm</location>
    </subcellularLocation>
</comment>
<dbReference type="SUPFAM" id="SSF57997">
    <property type="entry name" value="Tropomyosin"/>
    <property type="match status" value="1"/>
</dbReference>
<proteinExistence type="inferred from homology"/>
<comment type="caution">
    <text evidence="9">The sequence shown here is derived from an EMBL/GenBank/DDBJ whole genome shotgun (WGS) entry which is preliminary data.</text>
</comment>
<name>A0A251ZW10_9PROT</name>
<dbReference type="InterPro" id="IPR024704">
    <property type="entry name" value="SMC"/>
</dbReference>
<feature type="coiled-coil region" evidence="7">
    <location>
        <begin position="1306"/>
        <end position="1354"/>
    </location>
</feature>
<comment type="subunit">
    <text evidence="7">Homodimer.</text>
</comment>
<dbReference type="EMBL" id="JOPB01000003">
    <property type="protein sequence ID" value="OUI78854.1"/>
    <property type="molecule type" value="Genomic_DNA"/>
</dbReference>
<evidence type="ECO:0000313" key="10">
    <source>
        <dbReference type="Proteomes" id="UP000194946"/>
    </source>
</evidence>
<keyword evidence="3 7" id="KW-0547">Nucleotide-binding</keyword>
<accession>A0A251ZW10</accession>
<dbReference type="GO" id="GO:0030261">
    <property type="term" value="P:chromosome condensation"/>
    <property type="evidence" value="ECO:0007669"/>
    <property type="project" value="InterPro"/>
</dbReference>
<dbReference type="Pfam" id="PF02463">
    <property type="entry name" value="SMC_N"/>
    <property type="match status" value="1"/>
</dbReference>
<protein>
    <recommendedName>
        <fullName evidence="7">Chromosome partition protein Smc</fullName>
    </recommendedName>
</protein>
<evidence type="ECO:0000256" key="2">
    <source>
        <dbReference type="ARBA" id="ARBA00022490"/>
    </source>
</evidence>
<dbReference type="PANTHER" id="PTHR43977">
    <property type="entry name" value="STRUCTURAL MAINTENANCE OF CHROMOSOMES PROTEIN 3"/>
    <property type="match status" value="1"/>
</dbReference>
<dbReference type="InterPro" id="IPR027417">
    <property type="entry name" value="P-loop_NTPase"/>
</dbReference>
<keyword evidence="4 7" id="KW-0067">ATP-binding</keyword>
<comment type="similarity">
    <text evidence="7">Belongs to the SMC family.</text>
</comment>
<gene>
    <name evidence="7" type="primary">smc</name>
    <name evidence="9" type="ORF">HK18_05495</name>
</gene>
<evidence type="ECO:0000256" key="7">
    <source>
        <dbReference type="HAMAP-Rule" id="MF_01894"/>
    </source>
</evidence>
<keyword evidence="6 7" id="KW-0238">DNA-binding</keyword>
<evidence type="ECO:0000256" key="5">
    <source>
        <dbReference type="ARBA" id="ARBA00023054"/>
    </source>
</evidence>
<dbReference type="RefSeq" id="WP_086631977.1">
    <property type="nucleotide sequence ID" value="NZ_JOPB01000003.1"/>
</dbReference>
<dbReference type="GO" id="GO:0005694">
    <property type="term" value="C:chromosome"/>
    <property type="evidence" value="ECO:0007669"/>
    <property type="project" value="InterPro"/>
</dbReference>
<reference evidence="10" key="1">
    <citation type="submission" date="2014-06" db="EMBL/GenBank/DDBJ databases">
        <authorList>
            <person name="Winans N.J."/>
            <person name="Newell P.D."/>
            <person name="Douglas A.E."/>
        </authorList>
    </citation>
    <scope>NUCLEOTIDE SEQUENCE [LARGE SCALE GENOMIC DNA]</scope>
    <source>
        <strain evidence="10">DmL_052</strain>
    </source>
</reference>
<keyword evidence="10" id="KW-1185">Reference proteome</keyword>
<feature type="domain" description="RecF/RecN/SMC N-terminal" evidence="8">
    <location>
        <begin position="6"/>
        <end position="1492"/>
    </location>
</feature>
<feature type="coiled-coil region" evidence="7">
    <location>
        <begin position="1103"/>
        <end position="1277"/>
    </location>
</feature>
<sequence length="1517" mass="174083">MTVRFTHLKIAGFKSFSDPITLEILPGLTGIIGPNGCGKSNIVEAIRWVMGESSARSLRGGEMDDVIFAGTVRRAARNIAEVALTLEGTENIAPAPFQQQDQLQISRQLERGSGSQYRMNNKVQRARDVQTFFADLGSGPRSSAIISQNRIAQLIAASPEERRQVLEEAAGIAGLYSRRREAELKLKATEENLARLDDLQQQLTALIESLNEQSSQATIYRRLSTELREAETHLQSLYFQRAIRSLHLFEQKQLQAQQAQSDTELKHTEQQKQFKSLEEKLPQLRQQEVQTRTQWDHQRHETRSLQEQKNKISEQLQQLQARIQEATEQHNSASARVEKTQTDLNQVHENLKNTEQNLLEYPNKSQTLQEKINEFEKQLLSLNTKIQQEEKILEEQQKQHQAITQQYEQAKQALQNTEIDHQKITEEYQLCLEKLPKEEEINTFADAQTNAQQHLQTIQEQKQQSETLLNDAKLQASNAQHHAQQVEQAYTQLTQKIQQLTQKKQQILATQSNLETQLQTLQNQSLTETQKEQFTTELTTLQKTFLEVKEHTQTTNTHHQDAIKKHLETESTYQQATQIFENRRKNLNATQQAFQQAQKNSNLLAEQIEKAKTARIDEQILQEKQAEFNVQSELVKNLQETIQNLTTEHQQAQEATEQAQKNLYQHEADQQKLQAKRDGLALALSHDQDEKQTPSLPAVLDSITIPPELIVAVAALFDETLESPVSLETQTGWTALPTSHSIFPSSVRKLSEIITPPPALQRAFDHIGLVETVQEGQEYFQNLSFGQSLITKEGDVWRWDGYHQKAGLQSKAAQRLLQRENLKQTEDALTELQAHYPSLQTKHQQLQEQQQNLKTQLIEKQALYKTTEQEFQKIQQEFLSLKNRAQAAQTQFDALQPAYSQAQKEFNDKQILLEQAQKEAELPKPDYSIVQQSKEDTQRCKEASQQAQQQLQTIENQLSNLKDQQQKRLSEDQQNHIRIETLQEKLSQLKTELELLEQTLKHDQAQHEQLENPQQALATKEAEQKKVQELEQQLFSLQKEQQTAEQTLAVARQDHQTIKEKYIQQHSRIETLKPRCDDSEKLLETKQQAFKNAEEIYAARPELETAKSKLSTAQEAYKNCKEQEEQARLSYHLLINEKNNLTKQKEALENQSKDWQARLSQTQEEEKTSLDKITQLQSEYNRFNQEFPILEQQLKNLQEAEATAGELYQAAQQQLIQLEQSRTEAQKQLQQAEQNASKARENLLKAQAKQEQAEALLEQLKNNIEPAIQEHAQQQSDLDISDASERKLKVIIAENSAEREALGAVNLRAEIEREEKQGQLDSIEKEYTELMSAIQQLRESIQKLNQQGKEKLHAIFHEVNQHFQDLFTRMFNGGSAYLKLLAHEDPLQSGLEIYAQPPGKKLSTLSLLSGGEQALTALSLVFAVSRCNPVPICILDEVDAPLDDPNVERFCALLSDMTEQAGTRFLVVTHHQLTMSHMNRLFGVTMQERGVSQIISIDLEHAVQMQQDKHTEQLGLI</sequence>
<dbReference type="InterPro" id="IPR003395">
    <property type="entry name" value="RecF/RecN/SMC_N"/>
</dbReference>
<keyword evidence="5 7" id="KW-0175">Coiled coil</keyword>
<evidence type="ECO:0000256" key="4">
    <source>
        <dbReference type="ARBA" id="ARBA00022840"/>
    </source>
</evidence>
<dbReference type="GO" id="GO:0005524">
    <property type="term" value="F:ATP binding"/>
    <property type="evidence" value="ECO:0007669"/>
    <property type="project" value="UniProtKB-UniRule"/>
</dbReference>
<dbReference type="GO" id="GO:0007059">
    <property type="term" value="P:chromosome segregation"/>
    <property type="evidence" value="ECO:0007669"/>
    <property type="project" value="UniProtKB-UniRule"/>
</dbReference>
<feature type="binding site" evidence="7">
    <location>
        <begin position="34"/>
        <end position="41"/>
    </location>
    <ligand>
        <name>ATP</name>
        <dbReference type="ChEBI" id="CHEBI:30616"/>
    </ligand>
</feature>
<feature type="coiled-coil region" evidence="7">
    <location>
        <begin position="267"/>
        <end position="524"/>
    </location>
</feature>
<dbReference type="GO" id="GO:0005737">
    <property type="term" value="C:cytoplasm"/>
    <property type="evidence" value="ECO:0007669"/>
    <property type="project" value="UniProtKB-SubCell"/>
</dbReference>
<dbReference type="Gene3D" id="3.40.50.300">
    <property type="entry name" value="P-loop containing nucleotide triphosphate hydrolases"/>
    <property type="match status" value="2"/>
</dbReference>
<dbReference type="InterPro" id="IPR036277">
    <property type="entry name" value="SMC_hinge_sf"/>
</dbReference>
<dbReference type="Proteomes" id="UP000194946">
    <property type="component" value="Unassembled WGS sequence"/>
</dbReference>
<dbReference type="SUPFAM" id="SSF52540">
    <property type="entry name" value="P-loop containing nucleoside triphosphate hydrolases"/>
    <property type="match status" value="1"/>
</dbReference>
<dbReference type="SUPFAM" id="SSF75553">
    <property type="entry name" value="Smc hinge domain"/>
    <property type="match status" value="1"/>
</dbReference>
<comment type="function">
    <text evidence="7">Required for chromosome condensation and partitioning.</text>
</comment>
<feature type="coiled-coil region" evidence="7">
    <location>
        <begin position="822"/>
        <end position="1047"/>
    </location>
</feature>
<dbReference type="PIRSF" id="PIRSF005719">
    <property type="entry name" value="SMC"/>
    <property type="match status" value="1"/>
</dbReference>